<dbReference type="NCBIfam" id="TIGR01901">
    <property type="entry name" value="adhes_NPXG"/>
    <property type="match status" value="1"/>
</dbReference>
<evidence type="ECO:0000256" key="1">
    <source>
        <dbReference type="SAM" id="MobiDB-lite"/>
    </source>
</evidence>
<accession>A0A6A7Y8H8</accession>
<evidence type="ECO:0000259" key="2">
    <source>
        <dbReference type="SMART" id="SM00912"/>
    </source>
</evidence>
<feature type="compositionally biased region" description="Low complexity" evidence="1">
    <location>
        <begin position="2187"/>
        <end position="2197"/>
    </location>
</feature>
<dbReference type="Gene3D" id="3.30.210.10">
    <property type="entry name" value="DNA polymerase, thumb domain"/>
    <property type="match status" value="1"/>
</dbReference>
<dbReference type="InterPro" id="IPR012334">
    <property type="entry name" value="Pectin_lyas_fold"/>
</dbReference>
<feature type="compositionally biased region" description="Gly residues" evidence="1">
    <location>
        <begin position="2159"/>
        <end position="2174"/>
    </location>
</feature>
<dbReference type="Gene3D" id="2.160.20.10">
    <property type="entry name" value="Single-stranded right-handed beta-helix, Pectin lyase-like"/>
    <property type="match status" value="1"/>
</dbReference>
<dbReference type="SMART" id="SM00912">
    <property type="entry name" value="Haemagg_act"/>
    <property type="match status" value="1"/>
</dbReference>
<protein>
    <submittedName>
        <fullName evidence="3">Filamentous hemagglutinin N-terminal domain-containing protein</fullName>
    </submittedName>
</protein>
<feature type="domain" description="Filamentous haemagglutinin FhaB/tRNA nuclease CdiA-like TPS" evidence="2">
    <location>
        <begin position="28"/>
        <end position="140"/>
    </location>
</feature>
<keyword evidence="4" id="KW-1185">Reference proteome</keyword>
<evidence type="ECO:0000313" key="4">
    <source>
        <dbReference type="Proteomes" id="UP000332515"/>
    </source>
</evidence>
<dbReference type="SUPFAM" id="SSF51126">
    <property type="entry name" value="Pectin lyase-like"/>
    <property type="match status" value="1"/>
</dbReference>
<dbReference type="Pfam" id="PF18676">
    <property type="entry name" value="MBG_2"/>
    <property type="match status" value="2"/>
</dbReference>
<dbReference type="InterPro" id="IPR011050">
    <property type="entry name" value="Pectin_lyase_fold/virulence"/>
</dbReference>
<dbReference type="EMBL" id="VWNA01000003">
    <property type="protein sequence ID" value="MQT15176.1"/>
    <property type="molecule type" value="Genomic_DNA"/>
</dbReference>
<dbReference type="Proteomes" id="UP000332515">
    <property type="component" value="Unassembled WGS sequence"/>
</dbReference>
<name>A0A6A7Y8H8_9HYPH</name>
<dbReference type="InterPro" id="IPR041248">
    <property type="entry name" value="YDG"/>
</dbReference>
<evidence type="ECO:0000313" key="3">
    <source>
        <dbReference type="EMBL" id="MQT15176.1"/>
    </source>
</evidence>
<dbReference type="InterPro" id="IPR008638">
    <property type="entry name" value="FhaB/CdiA-like_TPS"/>
</dbReference>
<dbReference type="Pfam" id="PF07581">
    <property type="entry name" value="Glug"/>
    <property type="match status" value="1"/>
</dbReference>
<gene>
    <name evidence="3" type="ORF">F0357_21450</name>
</gene>
<organism evidence="3 4">
    <name type="scientific">Segnochrobactrum spirostomi</name>
    <dbReference type="NCBI Taxonomy" id="2608987"/>
    <lineage>
        <taxon>Bacteria</taxon>
        <taxon>Pseudomonadati</taxon>
        <taxon>Pseudomonadota</taxon>
        <taxon>Alphaproteobacteria</taxon>
        <taxon>Hyphomicrobiales</taxon>
        <taxon>Segnochrobactraceae</taxon>
        <taxon>Segnochrobactrum</taxon>
    </lineage>
</organism>
<comment type="caution">
    <text evidence="3">The sequence shown here is derived from an EMBL/GenBank/DDBJ whole genome shotgun (WGS) entry which is preliminary data.</text>
</comment>
<proteinExistence type="predicted"/>
<dbReference type="InterPro" id="IPR041286">
    <property type="entry name" value="MBG_2"/>
</dbReference>
<reference evidence="3 4" key="1">
    <citation type="submission" date="2019-09" db="EMBL/GenBank/DDBJ databases">
        <title>Segnochrobactrum spirostomi gen. nov., sp. nov., isolated from the ciliate Spirostomum cf. yagiui and description of a novel family, Segnochrobactraceae fam. nov. within the order Rhizobiales of the class Alphaproteobacteria.</title>
        <authorList>
            <person name="Akter S."/>
            <person name="Shazib S.U.A."/>
            <person name="Shin M.K."/>
        </authorList>
    </citation>
    <scope>NUCLEOTIDE SEQUENCE [LARGE SCALE GENOMIC DNA]</scope>
    <source>
        <strain evidence="3 4">Sp-1</strain>
    </source>
</reference>
<dbReference type="Pfam" id="PF18657">
    <property type="entry name" value="YDG"/>
    <property type="match status" value="4"/>
</dbReference>
<dbReference type="InterPro" id="IPR037160">
    <property type="entry name" value="DNA_Pol_thumb_sf"/>
</dbReference>
<sequence length="2229" mass="216650">MSAVRNGGSASLLVSVAFVVGFAGPGFAQSLPTGGSVAAGAATIATPSGTSLVVTQTSRNAIINWRAFSVGQGNTVAFQNGSGATLNRVTGNVPSRLDGTITATGSLFLVNPAGVTVGTTGRIATGGSFLASTLDVPDADFMKGGDLTFKGTSTASVVNYGEIGSLGGDVALIARKVENAGTIDAPNGTAALAAGYEVLVRDGDLDGGKFVVKVGGADTEAKTSGKIRAAAAELRANGGNVYALAGNTDGIVAATGTAKTGGRIFLTAGDTGRVDVSQKVVARSASSGGKAKGGAIRVSAKKVAVSGTLDAKGDTDAGGSIVVSGSAITLASSARLDASGTSGGTVLVGGDYQGGKNTATNYLTETVATAKTVDVAAGATIAADGSVGAGGKVVVWSDEHTTFQGTISATGVTAGGDAEVSGKAVLDYRGTADLRSPTGRFGTLLLDPYNLTISSASSTGMSGFNANANDSVLNVGTLTTALSTANVTVTTGSGGSQAGTITVANAVTWSSGSTLTLSAYGSIFVNANIAGAPGSSLVLHADNTGTGTGTVTFGGGITATASGGVSIFYNATSYTAPTSYAANAGTSTTITASMLVNNVSQLQAINTNFAGTYALGRDIDASATATWNSGAGFAPIGDGSSSSFTGTFDGQWHVITGLTINRPTANYVGLFGYVDSSATIRNVGLVGGSVTGNSFVGGLAGISFRGTITQTYNTGSVTGSNTVGGLIGSNRGTLTQAYSTGSVTGSGERVGGLAGISGGSITQAYATGSVTGAGRVGGLVGAGSGTMTQVYATGSVTGSGDGVGGLVGVELSGTITQAYASGSVTGASDVGGLIGSAPDGTVTNSVWDKDTTHQQSSAGGGTGLTTAQARTSAAYTSGGTSWDFTNDWYQTADMRPIGRWEAAQPVNGVGTVTNTHQLVLINTSLSGSYALGLNIDASETAGANAAGIWGTDGFVPIGDSVFPFTGTFDGQSHVISGLVINRPNTNFVGLFGYAGSGAVISKVGLAGGHVNGGTYVGGLIGLNSGTTTQVYATGAVTGSDSVGGLVGHSDGTIAQAYATGAVTGATVLGGLVGYNAGGTIANAYATGAVTGSGAIVGGLIGGNDGTAAEVYASGAVAGSSSVGGLVGSSNSGITNSFWDMETTHQTSGVGQGSSAGITALTTADARTQTPYANASWNFSTDWYQTADMRPIGRWEAAQPDANGIATITNTHQLVLINTNLSGSYALWSDIDASETAGTNAAGIWGTGGFVPVSDNTTTFTGTFDGQGHVINGLTVNRSADYVGLFGHADVGAIIRKVGLVGGSMTGANYVGGLVGLNSGTITDSYTTGAVTGSGMNVGGLAGAMNGSITHAYATGAVSGASNVGGLVGGMIAGSITQAYATGAVASTGDHAGGLVGVLIGGTITQTYATGAVSGASSVGGLVGALNSGTIANSFWNHETNPTLNGVGSGSSAGATGKTTAEMLNAFTFIDAGWDFTSVWGKSTSGANNGYMMLRPISTGLYDDYVQLSGNTSKTYGDANPSLSTVQLSGLGTGNVTLGWDARINQTTAAGSYLYSSGTVITVTDIAGRTAYVDYGTGTLTIGKATLTAALTGTVTKTYDGNATANLVSGNFNLTGVINSDAVTLVTPSTGTYAGANVGTSIPVTASGLSLSGAAAGNYQLAQTTISANVGTITAATLTATLTGPITKVYDGNTTASLVAGNFTLSATIGSDVVTLVTPSTGTYAGANVGSGIPVTATGLSLSGAAAANYQLAQTTISANVGTITAATLTATLTGPITKVYDGNATASLVAGNFTLSTTIGSDAVTLVTPSTGTYAGINVGSGISVTAAGLSLSGAAAGNYQLAQTTVSANVGTITPATLTATLTGPVTKVYDGTTTASLASSNLALSGVINSDAVSVSPSSSTYAGANVGSDIAVTATGLSLSGAAATNYQLAQTTIAANVGAITPAALTITANDAAKIYDGQAFSGGNGVTYAGFVDGENASVLGGTLAYGGTAQGAVNAGTYALTASGQTSANYTIAYQAGSLSVAERAITVAANNQTMTFGGSVPGLTWSVTSGSLVNGDTLSGALAATATSASPAGLYAILQGTLGASANYALTYVPGTLTVTAAPVPPNNGGGALSLAAIATLAATPNRFVETSAANATVVFTTGSTMFTVTGSGDGEGGGSTTQGTSGGTTEESDSGCTGGATSSAACTATPHPENRRVGRFLTFSAATPRPSPTGNGAATVQ</sequence>
<feature type="compositionally biased region" description="Polar residues" evidence="1">
    <location>
        <begin position="2220"/>
        <end position="2229"/>
    </location>
</feature>
<feature type="region of interest" description="Disordered" evidence="1">
    <location>
        <begin position="2156"/>
        <end position="2229"/>
    </location>
</feature>
<dbReference type="Gene3D" id="2.160.20.110">
    <property type="match status" value="3"/>
</dbReference>
<dbReference type="InterPro" id="IPR011493">
    <property type="entry name" value="GLUG"/>
</dbReference>
<dbReference type="Pfam" id="PF05860">
    <property type="entry name" value="TPS"/>
    <property type="match status" value="1"/>
</dbReference>